<evidence type="ECO:0000313" key="4">
    <source>
        <dbReference type="Proteomes" id="UP000001025"/>
    </source>
</evidence>
<dbReference type="eggNOG" id="ENOG5033G4R">
    <property type="taxonomic scope" value="Bacteria"/>
</dbReference>
<gene>
    <name evidence="3" type="ordered locus">RB4285</name>
</gene>
<feature type="transmembrane region" description="Helical" evidence="2">
    <location>
        <begin position="212"/>
        <end position="229"/>
    </location>
</feature>
<accession>Q7USV0</accession>
<name>Q7USV0_RHOBA</name>
<proteinExistence type="predicted"/>
<dbReference type="PATRIC" id="fig|243090.15.peg.1990"/>
<keyword evidence="1" id="KW-0175">Coiled coil</keyword>
<dbReference type="InParanoid" id="Q7USV0"/>
<keyword evidence="4" id="KW-1185">Reference proteome</keyword>
<feature type="transmembrane region" description="Helical" evidence="2">
    <location>
        <begin position="241"/>
        <end position="265"/>
    </location>
</feature>
<dbReference type="InterPro" id="IPR036226">
    <property type="entry name" value="LipOase_C_sf"/>
</dbReference>
<keyword evidence="2" id="KW-0812">Transmembrane</keyword>
<dbReference type="Gene3D" id="1.20.245.10">
    <property type="entry name" value="Lipoxygenase-1, Domain 5"/>
    <property type="match status" value="1"/>
</dbReference>
<dbReference type="AlphaFoldDB" id="Q7USV0"/>
<feature type="transmembrane region" description="Helical" evidence="2">
    <location>
        <begin position="130"/>
        <end position="151"/>
    </location>
</feature>
<dbReference type="KEGG" id="rba:RB4285"/>
<dbReference type="STRING" id="243090.RB4285"/>
<feature type="transmembrane region" description="Helical" evidence="2">
    <location>
        <begin position="182"/>
        <end position="200"/>
    </location>
</feature>
<protein>
    <submittedName>
        <fullName evidence="3">Uncharacterized protein</fullName>
    </submittedName>
</protein>
<dbReference type="OrthoDB" id="222259at2"/>
<organism evidence="3 4">
    <name type="scientific">Rhodopirellula baltica (strain DSM 10527 / NCIMB 13988 / SH1)</name>
    <dbReference type="NCBI Taxonomy" id="243090"/>
    <lineage>
        <taxon>Bacteria</taxon>
        <taxon>Pseudomonadati</taxon>
        <taxon>Planctomycetota</taxon>
        <taxon>Planctomycetia</taxon>
        <taxon>Pirellulales</taxon>
        <taxon>Pirellulaceae</taxon>
        <taxon>Rhodopirellula</taxon>
    </lineage>
</organism>
<feature type="transmembrane region" description="Helical" evidence="2">
    <location>
        <begin position="36"/>
        <end position="56"/>
    </location>
</feature>
<keyword evidence="2" id="KW-1133">Transmembrane helix</keyword>
<dbReference type="Proteomes" id="UP000001025">
    <property type="component" value="Chromosome"/>
</dbReference>
<dbReference type="EMBL" id="BX294140">
    <property type="protein sequence ID" value="CAD73692.1"/>
    <property type="molecule type" value="Genomic_DNA"/>
</dbReference>
<feature type="transmembrane region" description="Helical" evidence="2">
    <location>
        <begin position="158"/>
        <end position="176"/>
    </location>
</feature>
<evidence type="ECO:0000256" key="2">
    <source>
        <dbReference type="SAM" id="Phobius"/>
    </source>
</evidence>
<dbReference type="HOGENOM" id="CLU_338282_0_0_0"/>
<dbReference type="EnsemblBacteria" id="CAD73692">
    <property type="protein sequence ID" value="CAD73692"/>
    <property type="gene ID" value="RB4285"/>
</dbReference>
<sequence length="841" mass="93854">MFDRDIAVQANTQITPPGIERFTAPIPTTFSVGDSYLSAGSLLVFLVASVLAIVYLPDLPGWAVAPFWFTALGSGIGFLYESWLLIRKAPYQLLGTAMGRFIQTIRLGNIALVFGSVYLTYELLTLGAFGYSGLVTTVVGVVTGFLLILFLFRGPQEIGAAILSVGLLAVLILVFTCDGIKAGAWIRITLAIAAIGLYASTFIGSQTPRRSTIFHLVATAVVGLLYFGLRTEFDVAAAAHRGVSGIGLRLLVSIPVGMALAFYLLPQTWAVFRSMLSGATWPYFYLFIAGGVRIPRPDRLGELYAGREKELRPLGILPYYVAHPRNLTHPVSVPCLDKALTLKVHAFGMITRLVKFAFGAASVVNRIFPIANVDVPLRLKPRMEPWSDGSDYWPKQFLQRIYLPTLGWFSIESGVQGPGFQPTPPTAIEAYHRGQLLAFLVEYGIAGTFVQPVVRDGKQAFELDLSFFEKYETKADYESYGGKAYFEIDDDNRCLKLTHVHAPESTIELVVDPADARFRHAEDMILATVYFYVVSGKHLVEIHMGLNLIEVALFNSFDAKGQWFHPVRLALYPHLFAHELAEELTTQNLLEDKAVFPQIFATTNASLMRHLNDRFGEYQLAKDEDFVGREQVLLTGREGQSLEDVLPRSSLIWEKRYARIWLEYATSLVEAVYASDADVASDECVQVLFANLTATYSQPLPDRFEELRTRSGLARFIADMMHHLIIRHEVYGTSGVRLALDPRINKVQVPKDGGTYGVDEWRSLACVAMATSRVRYTQLMTDFKNVFDDLQDDEIRQKYGKAHDRMKTQLEKLQAEFASDEIENYSTLRLLPSDLDIGAGY</sequence>
<evidence type="ECO:0000256" key="1">
    <source>
        <dbReference type="SAM" id="Coils"/>
    </source>
</evidence>
<dbReference type="SUPFAM" id="SSF48484">
    <property type="entry name" value="Lipoxigenase"/>
    <property type="match status" value="1"/>
</dbReference>
<reference evidence="3 4" key="1">
    <citation type="journal article" date="2003" name="Proc. Natl. Acad. Sci. U.S.A.">
        <title>Complete genome sequence of the marine planctomycete Pirellula sp. strain 1.</title>
        <authorList>
            <person name="Gloeckner F.O."/>
            <person name="Kube M."/>
            <person name="Bauer M."/>
            <person name="Teeling H."/>
            <person name="Lombardot T."/>
            <person name="Ludwig W."/>
            <person name="Gade D."/>
            <person name="Beck A."/>
            <person name="Borzym K."/>
            <person name="Heitmann K."/>
            <person name="Rabus R."/>
            <person name="Schlesner H."/>
            <person name="Amann R."/>
            <person name="Reinhardt R."/>
        </authorList>
    </citation>
    <scope>NUCLEOTIDE SEQUENCE [LARGE SCALE GENOMIC DNA]</scope>
    <source>
        <strain evidence="4">DSM 10527 / NCIMB 13988 / SH1</strain>
    </source>
</reference>
<evidence type="ECO:0000313" key="3">
    <source>
        <dbReference type="EMBL" id="CAD73692.1"/>
    </source>
</evidence>
<keyword evidence="2" id="KW-0472">Membrane</keyword>
<feature type="coiled-coil region" evidence="1">
    <location>
        <begin position="796"/>
        <end position="823"/>
    </location>
</feature>
<feature type="transmembrane region" description="Helical" evidence="2">
    <location>
        <begin position="107"/>
        <end position="124"/>
    </location>
</feature>
<feature type="transmembrane region" description="Helical" evidence="2">
    <location>
        <begin position="62"/>
        <end position="86"/>
    </location>
</feature>